<dbReference type="RefSeq" id="WP_146682233.1">
    <property type="nucleotide sequence ID" value="NZ_CP019646.1"/>
</dbReference>
<feature type="domain" description="Sialidase" evidence="1">
    <location>
        <begin position="232"/>
        <end position="363"/>
    </location>
</feature>
<evidence type="ECO:0000313" key="3">
    <source>
        <dbReference type="EMBL" id="AQQ69932.1"/>
    </source>
</evidence>
<dbReference type="STRING" id="1851148.SMSP2_00266"/>
<keyword evidence="4" id="KW-1185">Reference proteome</keyword>
<feature type="domain" description="BT-1020-like N-terminal beta-propeller" evidence="2">
    <location>
        <begin position="41"/>
        <end position="217"/>
    </location>
</feature>
<dbReference type="AlphaFoldDB" id="A0A1Q2MCG3"/>
<gene>
    <name evidence="3" type="ORF">SMSP2_00266</name>
</gene>
<dbReference type="InterPro" id="IPR011040">
    <property type="entry name" value="Sialidase"/>
</dbReference>
<organism evidence="3 4">
    <name type="scientific">Limihaloglobus sulfuriphilus</name>
    <dbReference type="NCBI Taxonomy" id="1851148"/>
    <lineage>
        <taxon>Bacteria</taxon>
        <taxon>Pseudomonadati</taxon>
        <taxon>Planctomycetota</taxon>
        <taxon>Phycisphaerae</taxon>
        <taxon>Sedimentisphaerales</taxon>
        <taxon>Sedimentisphaeraceae</taxon>
        <taxon>Limihaloglobus</taxon>
    </lineage>
</organism>
<accession>A0A1Q2MCG3</accession>
<dbReference type="Pfam" id="PF24067">
    <property type="entry name" value="Beta-prop_BT_1020"/>
    <property type="match status" value="1"/>
</dbReference>
<dbReference type="Proteomes" id="UP000188181">
    <property type="component" value="Chromosome"/>
</dbReference>
<reference evidence="4" key="1">
    <citation type="submission" date="2017-02" db="EMBL/GenBank/DDBJ databases">
        <title>Comparative genomics and description of representatives of a novel lineage of planctomycetes thriving in anoxic sediments.</title>
        <authorList>
            <person name="Spring S."/>
            <person name="Bunk B."/>
            <person name="Sproer C."/>
        </authorList>
    </citation>
    <scope>NUCLEOTIDE SEQUENCE [LARGE SCALE GENOMIC DNA]</scope>
    <source>
        <strain evidence="4">SM-Chi-D1</strain>
    </source>
</reference>
<protein>
    <submittedName>
        <fullName evidence="3">Putative neuraminidase (Sialidase)</fullName>
    </submittedName>
</protein>
<dbReference type="OrthoDB" id="41724at2"/>
<evidence type="ECO:0000313" key="4">
    <source>
        <dbReference type="Proteomes" id="UP000188181"/>
    </source>
</evidence>
<dbReference type="Pfam" id="PF13088">
    <property type="entry name" value="BNR_2"/>
    <property type="match status" value="1"/>
</dbReference>
<dbReference type="InterPro" id="IPR056425">
    <property type="entry name" value="Beta-prop_BT_1020"/>
</dbReference>
<name>A0A1Q2MCG3_9BACT</name>
<evidence type="ECO:0000259" key="1">
    <source>
        <dbReference type="Pfam" id="PF13088"/>
    </source>
</evidence>
<proteinExistence type="predicted"/>
<sequence length="393" mass="44117">MYSKRLFVVLVLAGLAFAVAGSEGYIVRWSAPWPDPAKPDAGLPLLAGVKHYEIFHGSSEMGMYNHGPVSICNNGVFYVMWYSHKNCEDASGQRILFADSPDGMQWADTEILFDSLSPFAYRGVEGINMFPSGFYTVGDRLYAIARVNYIKWPQGPVTEGGSVYEQIGYLARCIKTQGTSGKAFWLLEELPEDESLLKYPCYPDTNTQTAADALELLENIRNRGRRKGKYPEAPEGVKLCEDSIYTRGDGRQVRLFRDDGRSLRMFASIRSSEDDKWSRPVKTNIPDSCAMTVSGRLSDGRVYMIGNNIPKLWLRSPLLITLSDDGADFDQSWVIRCCDPELREKKSMDGKGPGFQYPNVCMSKSDMWVFYSVGKEDIGVTRIPLETLPQKSD</sequence>
<dbReference type="InterPro" id="IPR036278">
    <property type="entry name" value="Sialidase_sf"/>
</dbReference>
<dbReference type="KEGG" id="pbas:SMSP2_00266"/>
<dbReference type="SUPFAM" id="SSF50939">
    <property type="entry name" value="Sialidases"/>
    <property type="match status" value="1"/>
</dbReference>
<dbReference type="EMBL" id="CP019646">
    <property type="protein sequence ID" value="AQQ69932.1"/>
    <property type="molecule type" value="Genomic_DNA"/>
</dbReference>
<evidence type="ECO:0000259" key="2">
    <source>
        <dbReference type="Pfam" id="PF24067"/>
    </source>
</evidence>